<proteinExistence type="predicted"/>
<dbReference type="RefSeq" id="WP_173413179.1">
    <property type="nucleotide sequence ID" value="NZ_CP054139.1"/>
</dbReference>
<evidence type="ECO:0000313" key="2">
    <source>
        <dbReference type="Proteomes" id="UP000505355"/>
    </source>
</evidence>
<gene>
    <name evidence="1" type="ORF">HQ865_01445</name>
</gene>
<sequence length="692" mass="76854">MNTLQLYINDNLVDLSDDAPMALTFQINNLAEVRNQQGNTSNQFKLPLTQRNRRILGFPDEVAFTDDKPYGQYPAKIMQDGLEIIPYGVAELNGIDQDTAAITVLSGNVDFFDAIDGKIYDMGDSKTAPKAASLFKSYEHTWSVANVVASQSHTQGWIWPVVDYGNLVYNPAGQCEVNVRYLRPGFFIKTAIDMMLATAGYTGTGSLLNNPVYPDLIAQFSNSSFDHGTDYQNQPDVNGINVALSNDLFVDHPNVHDPDGMIHWSVNNNPSGHFLAGYVYNAPQDISVTATVTIPKFNLYGRVTDDESSVEISIYVSTPSAGTLDKLVSNIFDFSGGYSEEPGHVHDSGSNKKSDTIIKDTVISASADLSAGQQLAVGYSFHGKTPAWFRLYSGATWEVKTNIKTVQFGQTVQCERIFPDISQKDLLKDVLQKFGIICQTDNTSRTVNFAAFRDIVNNIPVAKNWTGKCLDQGKSISFQLGGYAQTNYMKYKQDDAVLPAGFADSQINVADKTLPATADLFESQFAPTLNRPYIGGTIAQIKMTEIDDENHEFNIGVSPRVLINQKIDLRTYGNASIRFTDGNPAHDIVVNDWVSVPYFYKPDGEHNLCFGNMPGTGKPVPGLKTLYYPELQKILTQTKKVVRYFLLTPRDILELDLLMPIYLEQDSAYYYINKIDSWRKGQPTKIELIKLG</sequence>
<dbReference type="EMBL" id="CP054139">
    <property type="protein sequence ID" value="QKJ28477.1"/>
    <property type="molecule type" value="Genomic_DNA"/>
</dbReference>
<dbReference type="AlphaFoldDB" id="A0A7D4TVD1"/>
<dbReference type="KEGG" id="mmab:HQ865_01445"/>
<evidence type="ECO:0000313" key="1">
    <source>
        <dbReference type="EMBL" id="QKJ28477.1"/>
    </source>
</evidence>
<reference evidence="1 2" key="1">
    <citation type="submission" date="2020-05" db="EMBL/GenBank/DDBJ databases">
        <title>Mucilaginibacter mali sp. nov.</title>
        <authorList>
            <person name="Kim H.S."/>
            <person name="Lee K.C."/>
            <person name="Suh M.K."/>
            <person name="Kim J.-S."/>
            <person name="Han K.-I."/>
            <person name="Eom M.K."/>
            <person name="Shin Y.K."/>
            <person name="Lee J.-S."/>
        </authorList>
    </citation>
    <scope>NUCLEOTIDE SEQUENCE [LARGE SCALE GENOMIC DNA]</scope>
    <source>
        <strain evidence="1 2">G2-14</strain>
    </source>
</reference>
<name>A0A7D4TVD1_9SPHI</name>
<dbReference type="Proteomes" id="UP000505355">
    <property type="component" value="Chromosome"/>
</dbReference>
<keyword evidence="2" id="KW-1185">Reference proteome</keyword>
<organism evidence="1 2">
    <name type="scientific">Mucilaginibacter mali</name>
    <dbReference type="NCBI Taxonomy" id="2740462"/>
    <lineage>
        <taxon>Bacteria</taxon>
        <taxon>Pseudomonadati</taxon>
        <taxon>Bacteroidota</taxon>
        <taxon>Sphingobacteriia</taxon>
        <taxon>Sphingobacteriales</taxon>
        <taxon>Sphingobacteriaceae</taxon>
        <taxon>Mucilaginibacter</taxon>
    </lineage>
</organism>
<protein>
    <submittedName>
        <fullName evidence="1">Uncharacterized protein</fullName>
    </submittedName>
</protein>
<accession>A0A7D4TVD1</accession>